<dbReference type="EMBL" id="APPJ01000011">
    <property type="protein sequence ID" value="ENV16904.1"/>
    <property type="molecule type" value="Genomic_DNA"/>
</dbReference>
<sequence>MRGLWKNKVNNLENQDLEQQSQPEQKDSSVMNDIVNSINPLDAVDLILETGRLIVNTSKDIVSDIADNIDIDISL</sequence>
<dbReference type="AlphaFoldDB" id="N8Y6H0"/>
<reference evidence="2 3" key="1">
    <citation type="submission" date="2013-02" db="EMBL/GenBank/DDBJ databases">
        <title>The Genome Sequence of Acinetobacter guillouiae NIPH 991.</title>
        <authorList>
            <consortium name="The Broad Institute Genome Sequencing Platform"/>
            <consortium name="The Broad Institute Genome Sequencing Center for Infectious Disease"/>
            <person name="Cerqueira G."/>
            <person name="Feldgarden M."/>
            <person name="Courvalin P."/>
            <person name="Perichon B."/>
            <person name="Grillot-Courvalin C."/>
            <person name="Clermont D."/>
            <person name="Rocha E."/>
            <person name="Yoon E.-J."/>
            <person name="Nemec A."/>
            <person name="Walker B."/>
            <person name="Young S.K."/>
            <person name="Zeng Q."/>
            <person name="Gargeya S."/>
            <person name="Fitzgerald M."/>
            <person name="Haas B."/>
            <person name="Abouelleil A."/>
            <person name="Alvarado L."/>
            <person name="Arachchi H.M."/>
            <person name="Berlin A.M."/>
            <person name="Chapman S.B."/>
            <person name="Dewar J."/>
            <person name="Goldberg J."/>
            <person name="Griggs A."/>
            <person name="Gujja S."/>
            <person name="Hansen M."/>
            <person name="Howarth C."/>
            <person name="Imamovic A."/>
            <person name="Larimer J."/>
            <person name="McCowan C."/>
            <person name="Murphy C."/>
            <person name="Neiman D."/>
            <person name="Pearson M."/>
            <person name="Priest M."/>
            <person name="Roberts A."/>
            <person name="Saif S."/>
            <person name="Shea T."/>
            <person name="Sisk P."/>
            <person name="Sykes S."/>
            <person name="Wortman J."/>
            <person name="Nusbaum C."/>
            <person name="Birren B."/>
        </authorList>
    </citation>
    <scope>NUCLEOTIDE SEQUENCE [LARGE SCALE GENOMIC DNA]</scope>
    <source>
        <strain evidence="2 3">NIPH 991</strain>
    </source>
</reference>
<feature type="region of interest" description="Disordered" evidence="1">
    <location>
        <begin position="1"/>
        <end position="29"/>
    </location>
</feature>
<dbReference type="Proteomes" id="UP000013148">
    <property type="component" value="Unassembled WGS sequence"/>
</dbReference>
<gene>
    <name evidence="2" type="ORF">F964_02653</name>
</gene>
<dbReference type="eggNOG" id="ENOG5032CA9">
    <property type="taxonomic scope" value="Bacteria"/>
</dbReference>
<comment type="caution">
    <text evidence="2">The sequence shown here is derived from an EMBL/GenBank/DDBJ whole genome shotgun (WGS) entry which is preliminary data.</text>
</comment>
<dbReference type="HOGENOM" id="CLU_201557_0_0_6"/>
<name>N8Y6H0_ACIGI</name>
<evidence type="ECO:0000313" key="2">
    <source>
        <dbReference type="EMBL" id="ENV16904.1"/>
    </source>
</evidence>
<dbReference type="PATRIC" id="fig|1217656.3.peg.2597"/>
<organism evidence="2 3">
    <name type="scientific">Acinetobacter guillouiae NIPH 991</name>
    <dbReference type="NCBI Taxonomy" id="1217656"/>
    <lineage>
        <taxon>Bacteria</taxon>
        <taxon>Pseudomonadati</taxon>
        <taxon>Pseudomonadota</taxon>
        <taxon>Gammaproteobacteria</taxon>
        <taxon>Moraxellales</taxon>
        <taxon>Moraxellaceae</taxon>
        <taxon>Acinetobacter</taxon>
    </lineage>
</organism>
<evidence type="ECO:0000313" key="3">
    <source>
        <dbReference type="Proteomes" id="UP000013148"/>
    </source>
</evidence>
<accession>N8Y6H0</accession>
<protein>
    <submittedName>
        <fullName evidence="2">Uncharacterized protein</fullName>
    </submittedName>
</protein>
<evidence type="ECO:0000256" key="1">
    <source>
        <dbReference type="SAM" id="MobiDB-lite"/>
    </source>
</evidence>
<keyword evidence="3" id="KW-1185">Reference proteome</keyword>
<proteinExistence type="predicted"/>
<feature type="compositionally biased region" description="Polar residues" evidence="1">
    <location>
        <begin position="8"/>
        <end position="29"/>
    </location>
</feature>